<feature type="chain" id="PRO_5047548963" description="Lipocalin-like protein" evidence="1">
    <location>
        <begin position="24"/>
        <end position="156"/>
    </location>
</feature>
<keyword evidence="3" id="KW-1185">Reference proteome</keyword>
<accession>A0ABY7T6C2</accession>
<proteinExistence type="predicted"/>
<feature type="signal peptide" evidence="1">
    <location>
        <begin position="1"/>
        <end position="23"/>
    </location>
</feature>
<evidence type="ECO:0000256" key="1">
    <source>
        <dbReference type="SAM" id="SignalP"/>
    </source>
</evidence>
<dbReference type="EMBL" id="CP117167">
    <property type="protein sequence ID" value="WCT11809.1"/>
    <property type="molecule type" value="Genomic_DNA"/>
</dbReference>
<name>A0ABY7T6C2_9SPHI</name>
<protein>
    <recommendedName>
        <fullName evidence="4">Lipocalin-like protein</fullName>
    </recommendedName>
</protein>
<keyword evidence="1" id="KW-0732">Signal</keyword>
<evidence type="ECO:0008006" key="4">
    <source>
        <dbReference type="Google" id="ProtNLM"/>
    </source>
</evidence>
<evidence type="ECO:0000313" key="2">
    <source>
        <dbReference type="EMBL" id="WCT11809.1"/>
    </source>
</evidence>
<reference evidence="2 3" key="1">
    <citation type="submission" date="2023-02" db="EMBL/GenBank/DDBJ databases">
        <title>Genome sequence of Mucilaginibacter jinjuensis strain KACC 16571.</title>
        <authorList>
            <person name="Kim S."/>
            <person name="Heo J."/>
            <person name="Kwon S.-W."/>
        </authorList>
    </citation>
    <scope>NUCLEOTIDE SEQUENCE [LARGE SCALE GENOMIC DNA]</scope>
    <source>
        <strain evidence="2 3">KACC 16571</strain>
    </source>
</reference>
<dbReference type="PROSITE" id="PS51257">
    <property type="entry name" value="PROKAR_LIPOPROTEIN"/>
    <property type="match status" value="1"/>
</dbReference>
<gene>
    <name evidence="2" type="ORF">PQO05_24055</name>
</gene>
<dbReference type="RefSeq" id="WP_273630001.1">
    <property type="nucleotide sequence ID" value="NZ_CP117167.1"/>
</dbReference>
<dbReference type="Proteomes" id="UP001216139">
    <property type="component" value="Chromosome"/>
</dbReference>
<sequence>MKRIITLALVMSAFALLISSCSATKSVVNGGSTRSKFVGKWTLTDVGYERLVEAAVQTVFDQGPPASFVNSTWEFTNSGNGSYTISDGTAQKIYWSLNGDAFQFKKIFEGDKAKNVAEGYSLQVVSNDGTNMKLKAPITISGNSTGYVVYTFSKNK</sequence>
<organism evidence="2 3">
    <name type="scientific">Mucilaginibacter jinjuensis</name>
    <dbReference type="NCBI Taxonomy" id="1176721"/>
    <lineage>
        <taxon>Bacteria</taxon>
        <taxon>Pseudomonadati</taxon>
        <taxon>Bacteroidota</taxon>
        <taxon>Sphingobacteriia</taxon>
        <taxon>Sphingobacteriales</taxon>
        <taxon>Sphingobacteriaceae</taxon>
        <taxon>Mucilaginibacter</taxon>
    </lineage>
</organism>
<evidence type="ECO:0000313" key="3">
    <source>
        <dbReference type="Proteomes" id="UP001216139"/>
    </source>
</evidence>